<proteinExistence type="predicted"/>
<dbReference type="PANTHER" id="PTHR43400">
    <property type="entry name" value="FUMARATE REDUCTASE"/>
    <property type="match status" value="1"/>
</dbReference>
<sequence length="582" mass="62474">MTANADDMNGDLACDVLVIGSGGGALTAAITARKAGLNVIVAEKMEVFGGTTATSGGMLWIPGNHHAPAIEQRLGEPDSPEKVRTYILEEAGNYAEIDRIDAFLKYGPEMIDFLERETHVKFIGMEYPDYYFKNPNAAKSRSLIAAEYDAKKLGKHFKQLKRQLPQLLFLGFAIGSSVEMQQFFKAGRSPKAFLAVAGKMALHLVHTAIYGGARRVVRGGALITRLAQSCFELDIPILLNSPAKSLIKENGVVRGAMVDGPDGPRRIMAKHAVILGSGGFPWSKERRAQSYPANVDATPHSVANPGNVGDGARMAEDVGGVFGNDVSNAGAWMPTSVQPGIAGPKAVWPHLVDRLKPGFICVTRHGKRFGNESCAYSSFVPQIIEATRGDTAGYVWLLGDKAAIDKWGMGRVRPSPLPRKHYLKSGYLIEAPTVAALAKKLGIDPKTLTETVERFNGFAKQGLDPDFQRGQDDYDAYQGDDENKWPNPCLGPLEKGPYYAIKMFAGEIGTFAGINVDRFARVVDEAGQPIQGLYAVGNDQKNVFGGSYPGAGATLGPSLTFGYVAGLHASGQIGEEKARSAA</sequence>
<name>A0ABV7NJZ9_9SPHN</name>
<reference evidence="7" key="1">
    <citation type="journal article" date="2019" name="Int. J. Syst. Evol. Microbiol.">
        <title>The Global Catalogue of Microorganisms (GCM) 10K type strain sequencing project: providing services to taxonomists for standard genome sequencing and annotation.</title>
        <authorList>
            <consortium name="The Broad Institute Genomics Platform"/>
            <consortium name="The Broad Institute Genome Sequencing Center for Infectious Disease"/>
            <person name="Wu L."/>
            <person name="Ma J."/>
        </authorList>
    </citation>
    <scope>NUCLEOTIDE SEQUENCE [LARGE SCALE GENOMIC DNA]</scope>
    <source>
        <strain evidence="7">CCM 7491</strain>
    </source>
</reference>
<dbReference type="InterPro" id="IPR036188">
    <property type="entry name" value="FAD/NAD-bd_sf"/>
</dbReference>
<dbReference type="Gene3D" id="3.50.50.60">
    <property type="entry name" value="FAD/NAD(P)-binding domain"/>
    <property type="match status" value="2"/>
</dbReference>
<keyword evidence="7" id="KW-1185">Reference proteome</keyword>
<accession>A0ABV7NJZ9</accession>
<dbReference type="PANTHER" id="PTHR43400:SF10">
    <property type="entry name" value="3-OXOSTEROID 1-DEHYDROGENASE"/>
    <property type="match status" value="1"/>
</dbReference>
<dbReference type="Pfam" id="PF00890">
    <property type="entry name" value="FAD_binding_2"/>
    <property type="match status" value="1"/>
</dbReference>
<keyword evidence="4" id="KW-0560">Oxidoreductase</keyword>
<dbReference type="Gene3D" id="3.90.700.10">
    <property type="entry name" value="Succinate dehydrogenase/fumarate reductase flavoprotein, catalytic domain"/>
    <property type="match status" value="1"/>
</dbReference>
<keyword evidence="3" id="KW-0274">FAD</keyword>
<evidence type="ECO:0000259" key="5">
    <source>
        <dbReference type="Pfam" id="PF00890"/>
    </source>
</evidence>
<dbReference type="SUPFAM" id="SSF51905">
    <property type="entry name" value="FAD/NAD(P)-binding domain"/>
    <property type="match status" value="1"/>
</dbReference>
<dbReference type="InterPro" id="IPR003953">
    <property type="entry name" value="FAD-dep_OxRdtase_2_FAD-bd"/>
</dbReference>
<gene>
    <name evidence="6" type="ORF">ACFOKF_19305</name>
</gene>
<comment type="cofactor">
    <cofactor evidence="1">
        <name>FAD</name>
        <dbReference type="ChEBI" id="CHEBI:57692"/>
    </cofactor>
</comment>
<keyword evidence="2" id="KW-0285">Flavoprotein</keyword>
<evidence type="ECO:0000256" key="3">
    <source>
        <dbReference type="ARBA" id="ARBA00022827"/>
    </source>
</evidence>
<dbReference type="EMBL" id="JBHRVU010000005">
    <property type="protein sequence ID" value="MFC3443305.1"/>
    <property type="molecule type" value="Genomic_DNA"/>
</dbReference>
<evidence type="ECO:0000256" key="1">
    <source>
        <dbReference type="ARBA" id="ARBA00001974"/>
    </source>
</evidence>
<evidence type="ECO:0000313" key="6">
    <source>
        <dbReference type="EMBL" id="MFC3443305.1"/>
    </source>
</evidence>
<dbReference type="SUPFAM" id="SSF56425">
    <property type="entry name" value="Succinate dehydrogenase/fumarate reductase flavoprotein, catalytic domain"/>
    <property type="match status" value="1"/>
</dbReference>
<organism evidence="6 7">
    <name type="scientific">Sphingobium rhizovicinum</name>
    <dbReference type="NCBI Taxonomy" id="432308"/>
    <lineage>
        <taxon>Bacteria</taxon>
        <taxon>Pseudomonadati</taxon>
        <taxon>Pseudomonadota</taxon>
        <taxon>Alphaproteobacteria</taxon>
        <taxon>Sphingomonadales</taxon>
        <taxon>Sphingomonadaceae</taxon>
        <taxon>Sphingobium</taxon>
    </lineage>
</organism>
<dbReference type="RefSeq" id="WP_380798005.1">
    <property type="nucleotide sequence ID" value="NZ_JBHRVU010000005.1"/>
</dbReference>
<dbReference type="InterPro" id="IPR027477">
    <property type="entry name" value="Succ_DH/fumarate_Rdtase_cat_sf"/>
</dbReference>
<feature type="domain" description="FAD-dependent oxidoreductase 2 FAD-binding" evidence="5">
    <location>
        <begin position="15"/>
        <end position="555"/>
    </location>
</feature>
<dbReference type="InterPro" id="IPR050315">
    <property type="entry name" value="FAD-oxidoreductase_2"/>
</dbReference>
<evidence type="ECO:0000256" key="4">
    <source>
        <dbReference type="ARBA" id="ARBA00023002"/>
    </source>
</evidence>
<evidence type="ECO:0000313" key="7">
    <source>
        <dbReference type="Proteomes" id="UP001595681"/>
    </source>
</evidence>
<protein>
    <submittedName>
        <fullName evidence="6">FAD-binding protein</fullName>
    </submittedName>
</protein>
<comment type="caution">
    <text evidence="6">The sequence shown here is derived from an EMBL/GenBank/DDBJ whole genome shotgun (WGS) entry which is preliminary data.</text>
</comment>
<dbReference type="Proteomes" id="UP001595681">
    <property type="component" value="Unassembled WGS sequence"/>
</dbReference>
<evidence type="ECO:0000256" key="2">
    <source>
        <dbReference type="ARBA" id="ARBA00022630"/>
    </source>
</evidence>